<comment type="similarity">
    <text evidence="2 6">Belongs to the FPP/GGPP synthase family.</text>
</comment>
<evidence type="ECO:0000256" key="2">
    <source>
        <dbReference type="ARBA" id="ARBA00006706"/>
    </source>
</evidence>
<name>A0A133V459_9EURY</name>
<dbReference type="InterPro" id="IPR033749">
    <property type="entry name" value="Polyprenyl_synt_CS"/>
</dbReference>
<dbReference type="SUPFAM" id="SSF48576">
    <property type="entry name" value="Terpenoid synthases"/>
    <property type="match status" value="1"/>
</dbReference>
<evidence type="ECO:0000256" key="1">
    <source>
        <dbReference type="ARBA" id="ARBA00001946"/>
    </source>
</evidence>
<evidence type="ECO:0000256" key="3">
    <source>
        <dbReference type="ARBA" id="ARBA00022679"/>
    </source>
</evidence>
<dbReference type="Pfam" id="PF00348">
    <property type="entry name" value="polyprenyl_synt"/>
    <property type="match status" value="1"/>
</dbReference>
<protein>
    <recommendedName>
        <fullName evidence="9">Serralysin</fullName>
    </recommendedName>
</protein>
<dbReference type="GO" id="GO:0046872">
    <property type="term" value="F:metal ion binding"/>
    <property type="evidence" value="ECO:0007669"/>
    <property type="project" value="UniProtKB-KW"/>
</dbReference>
<dbReference type="PANTHER" id="PTHR12001:SF85">
    <property type="entry name" value="SHORT CHAIN ISOPRENYL DIPHOSPHATE SYNTHASE"/>
    <property type="match status" value="1"/>
</dbReference>
<comment type="cofactor">
    <cofactor evidence="1">
        <name>Mg(2+)</name>
        <dbReference type="ChEBI" id="CHEBI:18420"/>
    </cofactor>
</comment>
<keyword evidence="5" id="KW-0460">Magnesium</keyword>
<proteinExistence type="inferred from homology"/>
<dbReference type="GO" id="GO:0004659">
    <property type="term" value="F:prenyltransferase activity"/>
    <property type="evidence" value="ECO:0007669"/>
    <property type="project" value="InterPro"/>
</dbReference>
<dbReference type="SFLD" id="SFLDS00005">
    <property type="entry name" value="Isoprenoid_Synthase_Type_I"/>
    <property type="match status" value="1"/>
</dbReference>
<dbReference type="InterPro" id="IPR000092">
    <property type="entry name" value="Polyprenyl_synt"/>
</dbReference>
<dbReference type="CDD" id="cd00685">
    <property type="entry name" value="Trans_IPPS_HT"/>
    <property type="match status" value="1"/>
</dbReference>
<organism evidence="7 8">
    <name type="scientific">candidate division MSBL1 archaeon SCGC-AAA259O05</name>
    <dbReference type="NCBI Taxonomy" id="1698271"/>
    <lineage>
        <taxon>Archaea</taxon>
        <taxon>Methanobacteriati</taxon>
        <taxon>Methanobacteriota</taxon>
        <taxon>candidate division MSBL1</taxon>
    </lineage>
</organism>
<keyword evidence="4" id="KW-0479">Metal-binding</keyword>
<comment type="caution">
    <text evidence="7">The sequence shown here is derived from an EMBL/GenBank/DDBJ whole genome shotgun (WGS) entry which is preliminary data.</text>
</comment>
<evidence type="ECO:0000256" key="4">
    <source>
        <dbReference type="ARBA" id="ARBA00022723"/>
    </source>
</evidence>
<accession>A0A133V459</accession>
<dbReference type="SFLD" id="SFLDG01017">
    <property type="entry name" value="Polyprenyl_Transferase_Like"/>
    <property type="match status" value="1"/>
</dbReference>
<keyword evidence="3 6" id="KW-0808">Transferase</keyword>
<dbReference type="PATRIC" id="fig|1698271.3.peg.576"/>
<evidence type="ECO:0000313" key="7">
    <source>
        <dbReference type="EMBL" id="KXB01229.1"/>
    </source>
</evidence>
<dbReference type="GO" id="GO:0008299">
    <property type="term" value="P:isoprenoid biosynthetic process"/>
    <property type="evidence" value="ECO:0007669"/>
    <property type="project" value="InterPro"/>
</dbReference>
<reference evidence="7 8" key="1">
    <citation type="journal article" date="2016" name="Sci. Rep.">
        <title>Metabolic traits of an uncultured archaeal lineage -MSBL1- from brine pools of the Red Sea.</title>
        <authorList>
            <person name="Mwirichia R."/>
            <person name="Alam I."/>
            <person name="Rashid M."/>
            <person name="Vinu M."/>
            <person name="Ba-Alawi W."/>
            <person name="Anthony Kamau A."/>
            <person name="Kamanda Ngugi D."/>
            <person name="Goker M."/>
            <person name="Klenk H.P."/>
            <person name="Bajic V."/>
            <person name="Stingl U."/>
        </authorList>
    </citation>
    <scope>NUCLEOTIDE SEQUENCE [LARGE SCALE GENOMIC DNA]</scope>
    <source>
        <strain evidence="7">SCGC-AAA259O05</strain>
    </source>
</reference>
<dbReference type="InterPro" id="IPR008949">
    <property type="entry name" value="Isoprenoid_synthase_dom_sf"/>
</dbReference>
<dbReference type="Gene3D" id="1.10.600.10">
    <property type="entry name" value="Farnesyl Diphosphate Synthase"/>
    <property type="match status" value="1"/>
</dbReference>
<dbReference type="PROSITE" id="PS00723">
    <property type="entry name" value="POLYPRENYL_SYNTHASE_1"/>
    <property type="match status" value="1"/>
</dbReference>
<keyword evidence="8" id="KW-1185">Reference proteome</keyword>
<dbReference type="AlphaFoldDB" id="A0A133V459"/>
<dbReference type="PANTHER" id="PTHR12001">
    <property type="entry name" value="GERANYLGERANYL PYROPHOSPHATE SYNTHASE"/>
    <property type="match status" value="1"/>
</dbReference>
<dbReference type="PROSITE" id="PS00444">
    <property type="entry name" value="POLYPRENYL_SYNTHASE_2"/>
    <property type="match status" value="1"/>
</dbReference>
<evidence type="ECO:0008006" key="9">
    <source>
        <dbReference type="Google" id="ProtNLM"/>
    </source>
</evidence>
<gene>
    <name evidence="7" type="ORF">AKJ41_02260</name>
</gene>
<dbReference type="Proteomes" id="UP000070344">
    <property type="component" value="Unassembled WGS sequence"/>
</dbReference>
<sequence>MDVLSYLQEKSEIVDEEIDRLIPEDMKPEEFAESTRYLIEAGGKRLRPVLTLTAAEAVGGNSRKVVKSAAAMEILHTFTLVHDDIMDQDDFRRGAKTTHKVWNEAMAINAGDALFAKVFRALTENVKSEALSLDETVQLFDTISETSFEICQGQAMDLGFEKRKKVTESEYLKMVGKKTGALIEASTKTGAILGRGEPNEVKALADYGRLLGIAFQIHDDFLGVAGEQEKVGKPVGSDIREGKWTFLTVHAYEKASQEDRKDLQEVLGKSDATDEELDRVIEIFRRTGAIDFARSKSKDLVEQAKSKLDVIPDSESKDFLLELANFSVEREL</sequence>
<evidence type="ECO:0000256" key="5">
    <source>
        <dbReference type="ARBA" id="ARBA00022842"/>
    </source>
</evidence>
<dbReference type="EMBL" id="LHXV01000020">
    <property type="protein sequence ID" value="KXB01229.1"/>
    <property type="molecule type" value="Genomic_DNA"/>
</dbReference>
<evidence type="ECO:0000256" key="6">
    <source>
        <dbReference type="RuleBase" id="RU004466"/>
    </source>
</evidence>
<evidence type="ECO:0000313" key="8">
    <source>
        <dbReference type="Proteomes" id="UP000070344"/>
    </source>
</evidence>